<accession>A0A075CHG9</accession>
<evidence type="ECO:0008006" key="3">
    <source>
        <dbReference type="Google" id="ProtNLM"/>
    </source>
</evidence>
<proteinExistence type="predicted"/>
<evidence type="ECO:0000313" key="1">
    <source>
        <dbReference type="EMBL" id="AGZ95348.1"/>
    </source>
</evidence>
<dbReference type="PIRSF" id="PIRSF015692">
    <property type="entry name" value="VAC_E2L"/>
    <property type="match status" value="1"/>
</dbReference>
<dbReference type="Pfam" id="PF04497">
    <property type="entry name" value="Pox_E2-like"/>
    <property type="match status" value="1"/>
</dbReference>
<dbReference type="InterPro" id="IPR007585">
    <property type="entry name" value="Poxvirus_E2"/>
</dbReference>
<dbReference type="EMBL" id="KC951854">
    <property type="protein sequence ID" value="AGZ95348.1"/>
    <property type="molecule type" value="Genomic_DNA"/>
</dbReference>
<reference evidence="1 2" key="1">
    <citation type="journal article" date="2014" name="Vet. Microbiol.">
        <title>Complete genome sequence analysis of goatpox virus isolated from China shows high variation.</title>
        <authorList>
            <person name="Zeng X."/>
            <person name="Chi X."/>
            <person name="Li W."/>
            <person name="Hao W."/>
            <person name="Li M."/>
            <person name="Huang X."/>
            <person name="Huang Y."/>
            <person name="Rock D.L."/>
            <person name="Luo S."/>
            <person name="Wang S."/>
        </authorList>
    </citation>
    <scope>NUCLEOTIDE SEQUENCE [LARGE SCALE GENOMIC DNA]</scope>
    <source>
        <strain evidence="1">FZ</strain>
    </source>
</reference>
<organism evidence="1 2">
    <name type="scientific">Goatpox virus FZ</name>
    <dbReference type="NCBI Taxonomy" id="1416740"/>
    <lineage>
        <taxon>Viruses</taxon>
        <taxon>Varidnaviria</taxon>
        <taxon>Bamfordvirae</taxon>
        <taxon>Nucleocytoviricota</taxon>
        <taxon>Pokkesviricetes</taxon>
        <taxon>Chitovirales</taxon>
        <taxon>Poxviridae</taxon>
        <taxon>Chordopoxvirinae</taxon>
        <taxon>Capripoxvirus</taxon>
        <taxon>Capripoxvirus goatpox</taxon>
        <taxon>Goatpox virus</taxon>
    </lineage>
</organism>
<name>A0A075CHG9_9POXV</name>
<dbReference type="Proteomes" id="UP000134642">
    <property type="component" value="Segment"/>
</dbReference>
<protein>
    <recommendedName>
        <fullName evidence="3">WV assembly protein</fullName>
    </recommendedName>
</protein>
<dbReference type="InterPro" id="IPR021155">
    <property type="entry name" value="Poxvirus_E2/O1"/>
</dbReference>
<sequence length="735" mass="86673">MFNFLIPLKEAFILYNCDNLTESYKKVNIDDAMKMLINGINPNNLPQKWYFRIRKEFPSKIYLFKPKTVPFVDLIALVCNQKNIELYREHINFHKKDIIKKCSKRIILKCIQYMVISDDDIFCLIHRFSNIEVENILTKINSESIKNINYLFSESLAEKIFINDFSLCDSLYQHQSFESKFLMDMLYKYGIIPNNDGILSAISIELILNVLQSIKFHKDILTFLDMLTFEQLKDDRIKKFIITKIKNGEVDQYKTYAIEFLYDKKDELGLYYSFFFKDPLIDFTKYELTKDFLKICCKYIDNYDYNNKIYIINYLIKKNYIDLLSTIIDKIPLNILTEELCIKIVCESNIKVKIKDIPIHTSLVMIVCIEMGYEDLVELLDTIDINVLLEKNANLVSDYTFSTDWYNKNNKLIDIFVQKYGFCAHKMNKLMFEYPLNKTSTMYLLNIFSSNNINKYFSYKNQPSLFYLSCTHSEKNVNFILKKVSDIKNLIPFKKLSNKNSMFIYDQNKIKSLILYSNIPEIDMSVFKNISYIEDITGIKIQINKENDIILKTEEDILNQVFTIAKLTTYGLVYLPYRYFPSWVPIIDIIKGYKYSHPSKIEHGVIFKISPVDFIEYKFLGNYITNIYSINEPISNFHSIINSFIQILFLYLVVGSTYSSRGTNVFISLLISNFFTGMKINETLTEDISSVCKELNLFKKYICDSGFVIIKKNYLKNTLLFCEKVCIFIILNKQK</sequence>
<gene>
    <name evidence="1" type="primary">GTPV029</name>
</gene>
<evidence type="ECO:0000313" key="2">
    <source>
        <dbReference type="Proteomes" id="UP000134642"/>
    </source>
</evidence>